<dbReference type="CDD" id="cd00609">
    <property type="entry name" value="AAT_like"/>
    <property type="match status" value="1"/>
</dbReference>
<evidence type="ECO:0000259" key="6">
    <source>
        <dbReference type="PROSITE" id="PS50949"/>
    </source>
</evidence>
<dbReference type="GO" id="GO:0003700">
    <property type="term" value="F:DNA-binding transcription factor activity"/>
    <property type="evidence" value="ECO:0007669"/>
    <property type="project" value="InterPro"/>
</dbReference>
<evidence type="ECO:0000256" key="4">
    <source>
        <dbReference type="ARBA" id="ARBA00023125"/>
    </source>
</evidence>
<evidence type="ECO:0000256" key="3">
    <source>
        <dbReference type="ARBA" id="ARBA00023015"/>
    </source>
</evidence>
<dbReference type="Gene3D" id="3.90.1150.10">
    <property type="entry name" value="Aspartate Aminotransferase, domain 1"/>
    <property type="match status" value="1"/>
</dbReference>
<dbReference type="InterPro" id="IPR036390">
    <property type="entry name" value="WH_DNA-bd_sf"/>
</dbReference>
<gene>
    <name evidence="7" type="ORF">PXH66_02705</name>
</gene>
<dbReference type="PANTHER" id="PTHR46577">
    <property type="entry name" value="HTH-TYPE TRANSCRIPTIONAL REGULATORY PROTEIN GABR"/>
    <property type="match status" value="1"/>
</dbReference>
<dbReference type="GO" id="GO:0003677">
    <property type="term" value="F:DNA binding"/>
    <property type="evidence" value="ECO:0007669"/>
    <property type="project" value="UniProtKB-KW"/>
</dbReference>
<evidence type="ECO:0000256" key="5">
    <source>
        <dbReference type="ARBA" id="ARBA00023163"/>
    </source>
</evidence>
<accession>A0AAE9ZZ13</accession>
<keyword evidence="7" id="KW-0808">Transferase</keyword>
<dbReference type="InterPro" id="IPR015422">
    <property type="entry name" value="PyrdxlP-dep_Trfase_small"/>
</dbReference>
<organism evidence="7 8">
    <name type="scientific">Synoicihabitans lomoniglobus</name>
    <dbReference type="NCBI Taxonomy" id="2909285"/>
    <lineage>
        <taxon>Bacteria</taxon>
        <taxon>Pseudomonadati</taxon>
        <taxon>Verrucomicrobiota</taxon>
        <taxon>Opitutia</taxon>
        <taxon>Opitutales</taxon>
        <taxon>Opitutaceae</taxon>
        <taxon>Synoicihabitans</taxon>
    </lineage>
</organism>
<reference evidence="7" key="1">
    <citation type="submission" date="2023-03" db="EMBL/GenBank/DDBJ databases">
        <title>Lomoglobus Profundus gen. nov., sp. nov., a novel member of the phylum Verrucomicrobia, isolated from deep-marine sediment of South China Sea.</title>
        <authorList>
            <person name="Ahmad T."/>
            <person name="Ishaq S.E."/>
            <person name="Wang F."/>
        </authorList>
    </citation>
    <scope>NUCLEOTIDE SEQUENCE</scope>
    <source>
        <strain evidence="7">LMO-M01</strain>
    </source>
</reference>
<dbReference type="GO" id="GO:0008483">
    <property type="term" value="F:transaminase activity"/>
    <property type="evidence" value="ECO:0007669"/>
    <property type="project" value="UniProtKB-KW"/>
</dbReference>
<dbReference type="PROSITE" id="PS50949">
    <property type="entry name" value="HTH_GNTR"/>
    <property type="match status" value="1"/>
</dbReference>
<name>A0AAE9ZZ13_9BACT</name>
<evidence type="ECO:0000313" key="8">
    <source>
        <dbReference type="Proteomes" id="UP001218638"/>
    </source>
</evidence>
<keyword evidence="3" id="KW-0805">Transcription regulation</keyword>
<keyword evidence="7" id="KW-0032">Aminotransferase</keyword>
<evidence type="ECO:0000313" key="7">
    <source>
        <dbReference type="EMBL" id="WED65755.1"/>
    </source>
</evidence>
<dbReference type="InterPro" id="IPR000524">
    <property type="entry name" value="Tscrpt_reg_HTH_GntR"/>
</dbReference>
<dbReference type="AlphaFoldDB" id="A0AAE9ZZ13"/>
<dbReference type="Pfam" id="PF00155">
    <property type="entry name" value="Aminotran_1_2"/>
    <property type="match status" value="1"/>
</dbReference>
<dbReference type="Proteomes" id="UP001218638">
    <property type="component" value="Chromosome"/>
</dbReference>
<keyword evidence="8" id="KW-1185">Reference proteome</keyword>
<sequence length="481" mass="53142">MSAVIANSPSVPLYHQLAESVQQLIEGGTLRPGHRVPSVRRMALQREVSISTVIQAYTVLEDRGLIEARPQSGYYVRARLNPVAPEPRMARPMAQPSAVGVSDLAAEIVSYSGYPDYLPLGAACPHHSLFPTKKLARLLGAAGRDDPTLLGQYSMNGTHLPLSREIARRYLQAGAPLDHDELVITIGCTEALNLALRAVAKPGDTVAIETPSYFGILQTMQALGLKVLEIPTDPREGLCLDSLRNALETCSVAALIVTPTFHNPLGSCMSDARKAALYHLLGEFDLPAIEDDIYGDLHWGERRPKPLKAWDTEGRVLLCSSFSKTLAPSLRVGWCAPGRYRERVQRLKFTNTMATPIVLQKTVADFLRNGGYDHHLRGIRRAYRDQVQRFSTAIVQSFPLGTRLSRPQGGFVLWLELDPAIDTMKIHGDALRAHINIAPGRLFSVRERYHNCLRLNCGIPWDESIARALRDIGSLCARQLK</sequence>
<dbReference type="CDD" id="cd07377">
    <property type="entry name" value="WHTH_GntR"/>
    <property type="match status" value="1"/>
</dbReference>
<dbReference type="SUPFAM" id="SSF46785">
    <property type="entry name" value="Winged helix' DNA-binding domain"/>
    <property type="match status" value="1"/>
</dbReference>
<dbReference type="EMBL" id="CP119075">
    <property type="protein sequence ID" value="WED65755.1"/>
    <property type="molecule type" value="Genomic_DNA"/>
</dbReference>
<dbReference type="RefSeq" id="WP_330930285.1">
    <property type="nucleotide sequence ID" value="NZ_CP119075.1"/>
</dbReference>
<dbReference type="InterPro" id="IPR036388">
    <property type="entry name" value="WH-like_DNA-bd_sf"/>
</dbReference>
<dbReference type="InterPro" id="IPR051446">
    <property type="entry name" value="HTH_trans_reg/aminotransferase"/>
</dbReference>
<feature type="domain" description="HTH gntR-type" evidence="6">
    <location>
        <begin position="11"/>
        <end position="79"/>
    </location>
</feature>
<dbReference type="InterPro" id="IPR015421">
    <property type="entry name" value="PyrdxlP-dep_Trfase_major"/>
</dbReference>
<dbReference type="KEGG" id="slom:PXH66_02705"/>
<evidence type="ECO:0000256" key="2">
    <source>
        <dbReference type="ARBA" id="ARBA00022898"/>
    </source>
</evidence>
<protein>
    <submittedName>
        <fullName evidence="7">PLP-dependent aminotransferase family protein</fullName>
    </submittedName>
</protein>
<dbReference type="GO" id="GO:0030170">
    <property type="term" value="F:pyridoxal phosphate binding"/>
    <property type="evidence" value="ECO:0007669"/>
    <property type="project" value="InterPro"/>
</dbReference>
<dbReference type="SUPFAM" id="SSF53383">
    <property type="entry name" value="PLP-dependent transferases"/>
    <property type="match status" value="1"/>
</dbReference>
<dbReference type="InterPro" id="IPR004839">
    <property type="entry name" value="Aminotransferase_I/II_large"/>
</dbReference>
<keyword evidence="2" id="KW-0663">Pyridoxal phosphate</keyword>
<dbReference type="InterPro" id="IPR015424">
    <property type="entry name" value="PyrdxlP-dep_Trfase"/>
</dbReference>
<evidence type="ECO:0000256" key="1">
    <source>
        <dbReference type="ARBA" id="ARBA00005384"/>
    </source>
</evidence>
<dbReference type="PANTHER" id="PTHR46577:SF2">
    <property type="entry name" value="TRANSCRIPTIONAL REGULATORY PROTEIN"/>
    <property type="match status" value="1"/>
</dbReference>
<dbReference type="Pfam" id="PF00392">
    <property type="entry name" value="GntR"/>
    <property type="match status" value="1"/>
</dbReference>
<dbReference type="SMART" id="SM00345">
    <property type="entry name" value="HTH_GNTR"/>
    <property type="match status" value="1"/>
</dbReference>
<dbReference type="Gene3D" id="1.10.10.10">
    <property type="entry name" value="Winged helix-like DNA-binding domain superfamily/Winged helix DNA-binding domain"/>
    <property type="match status" value="1"/>
</dbReference>
<keyword evidence="5" id="KW-0804">Transcription</keyword>
<keyword evidence="4" id="KW-0238">DNA-binding</keyword>
<comment type="similarity">
    <text evidence="1">In the C-terminal section; belongs to the class-I pyridoxal-phosphate-dependent aminotransferase family.</text>
</comment>
<proteinExistence type="inferred from homology"/>
<dbReference type="Gene3D" id="3.40.640.10">
    <property type="entry name" value="Type I PLP-dependent aspartate aminotransferase-like (Major domain)"/>
    <property type="match status" value="1"/>
</dbReference>